<dbReference type="EMBL" id="JBBMFS010000002">
    <property type="protein sequence ID" value="MEQ2554151.1"/>
    <property type="molecule type" value="Genomic_DNA"/>
</dbReference>
<name>A0ABV1H384_9FIRM</name>
<keyword evidence="1" id="KW-0472">Membrane</keyword>
<evidence type="ECO:0000313" key="2">
    <source>
        <dbReference type="EMBL" id="MEQ2554151.1"/>
    </source>
</evidence>
<feature type="transmembrane region" description="Helical" evidence="1">
    <location>
        <begin position="119"/>
        <end position="141"/>
    </location>
</feature>
<protein>
    <recommendedName>
        <fullName evidence="4">Stage II sporulation protein M</fullName>
    </recommendedName>
</protein>
<evidence type="ECO:0000256" key="1">
    <source>
        <dbReference type="SAM" id="Phobius"/>
    </source>
</evidence>
<reference evidence="2" key="1">
    <citation type="submission" date="2024-03" db="EMBL/GenBank/DDBJ databases">
        <title>Human intestinal bacterial collection.</title>
        <authorList>
            <person name="Pauvert C."/>
            <person name="Hitch T.C.A."/>
            <person name="Clavel T."/>
        </authorList>
    </citation>
    <scope>NUCLEOTIDE SEQUENCE [LARGE SCALE GENOMIC DNA]</scope>
    <source>
        <strain evidence="2">CLA-AA-H89B</strain>
    </source>
</reference>
<organism evidence="2 3">
    <name type="scientific">Lachnospira intestinalis</name>
    <dbReference type="NCBI Taxonomy" id="3133158"/>
    <lineage>
        <taxon>Bacteria</taxon>
        <taxon>Bacillati</taxon>
        <taxon>Bacillota</taxon>
        <taxon>Clostridia</taxon>
        <taxon>Lachnospirales</taxon>
        <taxon>Lachnospiraceae</taxon>
        <taxon>Lachnospira</taxon>
    </lineage>
</organism>
<evidence type="ECO:0008006" key="4">
    <source>
        <dbReference type="Google" id="ProtNLM"/>
    </source>
</evidence>
<feature type="transmembrane region" description="Helical" evidence="1">
    <location>
        <begin position="90"/>
        <end position="113"/>
    </location>
</feature>
<keyword evidence="3" id="KW-1185">Reference proteome</keyword>
<comment type="caution">
    <text evidence="2">The sequence shown here is derived from an EMBL/GenBank/DDBJ whole genome shotgun (WGS) entry which is preliminary data.</text>
</comment>
<gene>
    <name evidence="2" type="ORF">WMO37_03850</name>
</gene>
<feature type="transmembrane region" description="Helical" evidence="1">
    <location>
        <begin position="153"/>
        <end position="171"/>
    </location>
</feature>
<accession>A0ABV1H384</accession>
<dbReference type="Proteomes" id="UP001546774">
    <property type="component" value="Unassembled WGS sequence"/>
</dbReference>
<keyword evidence="1" id="KW-1133">Transmembrane helix</keyword>
<sequence length="188" mass="21675">MKTKRFLMQNFLLRHRFAVTFFAGICIGTGYANIAYRYQAALPEIYNQHYLSAYADITMNYYALWKYIIRYRFRDLLLIGMMGLTAFRKYLIAFYIAYLGICAGMLVSTSVMYYGLAGIGLYLASVVPQYILYGTALYFLYQMFYVHHLTGKNVLMIAAIAVILVGAGTYTEAYCNPLILKKLYGYLY</sequence>
<feature type="transmembrane region" description="Helical" evidence="1">
    <location>
        <begin position="48"/>
        <end position="69"/>
    </location>
</feature>
<evidence type="ECO:0000313" key="3">
    <source>
        <dbReference type="Proteomes" id="UP001546774"/>
    </source>
</evidence>
<keyword evidence="1" id="KW-0812">Transmembrane</keyword>
<proteinExistence type="predicted"/>